<comment type="catalytic activity">
    <reaction evidence="7 9 10">
        <text>2-(2-carboxy-4-methylthiazol-5-yl)ethyl phosphate + 4-amino-2-methyl-5-(diphosphooxymethyl)pyrimidine + 2 H(+) = thiamine phosphate + CO2 + diphosphate</text>
        <dbReference type="Rhea" id="RHEA:47848"/>
        <dbReference type="ChEBI" id="CHEBI:15378"/>
        <dbReference type="ChEBI" id="CHEBI:16526"/>
        <dbReference type="ChEBI" id="CHEBI:33019"/>
        <dbReference type="ChEBI" id="CHEBI:37575"/>
        <dbReference type="ChEBI" id="CHEBI:57841"/>
        <dbReference type="ChEBI" id="CHEBI:62890"/>
        <dbReference type="EC" id="2.5.1.3"/>
    </reaction>
</comment>
<dbReference type="Gene3D" id="3.20.20.70">
    <property type="entry name" value="Aldolase class I"/>
    <property type="match status" value="1"/>
</dbReference>
<dbReference type="InterPro" id="IPR022998">
    <property type="entry name" value="ThiamineP_synth_TenI"/>
</dbReference>
<keyword evidence="5 9" id="KW-0784">Thiamine biosynthesis</keyword>
<comment type="catalytic activity">
    <reaction evidence="8 9 10">
        <text>2-[(2R,5Z)-2-carboxy-4-methylthiazol-5(2H)-ylidene]ethyl phosphate + 4-amino-2-methyl-5-(diphosphooxymethyl)pyrimidine + 2 H(+) = thiamine phosphate + CO2 + diphosphate</text>
        <dbReference type="Rhea" id="RHEA:47844"/>
        <dbReference type="ChEBI" id="CHEBI:15378"/>
        <dbReference type="ChEBI" id="CHEBI:16526"/>
        <dbReference type="ChEBI" id="CHEBI:33019"/>
        <dbReference type="ChEBI" id="CHEBI:37575"/>
        <dbReference type="ChEBI" id="CHEBI:57841"/>
        <dbReference type="ChEBI" id="CHEBI:62899"/>
        <dbReference type="EC" id="2.5.1.3"/>
    </reaction>
</comment>
<keyword evidence="3 9" id="KW-0479">Metal-binding</keyword>
<keyword evidence="2 9" id="KW-0808">Transferase</keyword>
<evidence type="ECO:0000313" key="14">
    <source>
        <dbReference type="Proteomes" id="UP000547628"/>
    </source>
</evidence>
<feature type="binding site" evidence="9">
    <location>
        <position position="97"/>
    </location>
    <ligand>
        <name>Mg(2+)</name>
        <dbReference type="ChEBI" id="CHEBI:18420"/>
    </ligand>
</feature>
<dbReference type="RefSeq" id="WP_182602624.1">
    <property type="nucleotide sequence ID" value="NZ_JACIVD010000061.1"/>
</dbReference>
<feature type="binding site" evidence="9">
    <location>
        <position position="77"/>
    </location>
    <ligand>
        <name>4-amino-2-methyl-5-(diphosphooxymethyl)pyrimidine</name>
        <dbReference type="ChEBI" id="CHEBI:57841"/>
    </ligand>
</feature>
<evidence type="ECO:0000256" key="8">
    <source>
        <dbReference type="ARBA" id="ARBA00047883"/>
    </source>
</evidence>
<dbReference type="Proteomes" id="UP000547628">
    <property type="component" value="Unassembled WGS sequence"/>
</dbReference>
<dbReference type="GO" id="GO:0004789">
    <property type="term" value="F:thiamine-phosphate diphosphorylase activity"/>
    <property type="evidence" value="ECO:0007669"/>
    <property type="project" value="UniProtKB-UniRule"/>
</dbReference>
<protein>
    <recommendedName>
        <fullName evidence="9">Thiamine-phosphate synthase</fullName>
        <shortName evidence="9">TP synthase</shortName>
        <shortName evidence="9">TPS</shortName>
        <ecNumber evidence="9">2.5.1.3</ecNumber>
    </recommendedName>
    <alternativeName>
        <fullName evidence="9">Thiamine-phosphate pyrophosphorylase</fullName>
        <shortName evidence="9">TMP pyrophosphorylase</shortName>
        <shortName evidence="9">TMP-PPase</shortName>
    </alternativeName>
</protein>
<keyword evidence="4 9" id="KW-0460">Magnesium</keyword>
<gene>
    <name evidence="9" type="primary">thiE</name>
    <name evidence="13" type="ORF">H5S41_05455</name>
</gene>
<evidence type="ECO:0000256" key="4">
    <source>
        <dbReference type="ARBA" id="ARBA00022842"/>
    </source>
</evidence>
<dbReference type="InterPro" id="IPR036206">
    <property type="entry name" value="ThiamineP_synth_sf"/>
</dbReference>
<evidence type="ECO:0000256" key="11">
    <source>
        <dbReference type="RuleBase" id="RU004253"/>
    </source>
</evidence>
<evidence type="ECO:0000313" key="13">
    <source>
        <dbReference type="EMBL" id="MBB1123400.1"/>
    </source>
</evidence>
<comment type="caution">
    <text evidence="13">The sequence shown here is derived from an EMBL/GenBank/DDBJ whole genome shotgun (WGS) entry which is preliminary data.</text>
</comment>
<feature type="binding site" evidence="9">
    <location>
        <position position="78"/>
    </location>
    <ligand>
        <name>Mg(2+)</name>
        <dbReference type="ChEBI" id="CHEBI:18420"/>
    </ligand>
</feature>
<evidence type="ECO:0000256" key="2">
    <source>
        <dbReference type="ARBA" id="ARBA00022679"/>
    </source>
</evidence>
<dbReference type="EC" id="2.5.1.3" evidence="9"/>
<comment type="function">
    <text evidence="9">Condenses 4-methyl-5-(beta-hydroxyethyl)thiazole monophosphate (THZ-P) and 2-methyl-4-amino-5-hydroxymethyl pyrimidine pyrophosphate (HMP-PP) to form thiamine monophosphate (TMP).</text>
</comment>
<dbReference type="GO" id="GO:0009228">
    <property type="term" value="P:thiamine biosynthetic process"/>
    <property type="evidence" value="ECO:0007669"/>
    <property type="project" value="UniProtKB-KW"/>
</dbReference>
<evidence type="ECO:0000256" key="7">
    <source>
        <dbReference type="ARBA" id="ARBA00047851"/>
    </source>
</evidence>
<dbReference type="HAMAP" id="MF_00097">
    <property type="entry name" value="TMP_synthase"/>
    <property type="match status" value="1"/>
</dbReference>
<organism evidence="13 14">
    <name type="scientific">Limosilactobacillus albertensis</name>
    <dbReference type="NCBI Taxonomy" id="2759752"/>
    <lineage>
        <taxon>Bacteria</taxon>
        <taxon>Bacillati</taxon>
        <taxon>Bacillota</taxon>
        <taxon>Bacilli</taxon>
        <taxon>Lactobacillales</taxon>
        <taxon>Lactobacillaceae</taxon>
        <taxon>Limosilactobacillus</taxon>
    </lineage>
</organism>
<dbReference type="InterPro" id="IPR013785">
    <property type="entry name" value="Aldolase_TIM"/>
</dbReference>
<dbReference type="PANTHER" id="PTHR20857:SF15">
    <property type="entry name" value="THIAMINE-PHOSPHATE SYNTHASE"/>
    <property type="match status" value="1"/>
</dbReference>
<name>A0A839H4F9_9LACO</name>
<evidence type="ECO:0000256" key="9">
    <source>
        <dbReference type="HAMAP-Rule" id="MF_00097"/>
    </source>
</evidence>
<dbReference type="GO" id="GO:0009229">
    <property type="term" value="P:thiamine diphosphate biosynthetic process"/>
    <property type="evidence" value="ECO:0007669"/>
    <property type="project" value="UniProtKB-UniRule"/>
</dbReference>
<evidence type="ECO:0000256" key="5">
    <source>
        <dbReference type="ARBA" id="ARBA00022977"/>
    </source>
</evidence>
<evidence type="ECO:0000256" key="10">
    <source>
        <dbReference type="RuleBase" id="RU003826"/>
    </source>
</evidence>
<comment type="pathway">
    <text evidence="1 9 11">Cofactor biosynthesis; thiamine diphosphate biosynthesis; thiamine phosphate from 4-amino-2-methyl-5-diphosphomethylpyrimidine and 4-methyl-5-(2-phosphoethyl)-thiazole: step 1/1.</text>
</comment>
<dbReference type="PANTHER" id="PTHR20857">
    <property type="entry name" value="THIAMINE-PHOSPHATE PYROPHOSPHORYLASE"/>
    <property type="match status" value="1"/>
</dbReference>
<feature type="binding site" evidence="9">
    <location>
        <position position="174"/>
    </location>
    <ligand>
        <name>2-[(2R,5Z)-2-carboxy-4-methylthiazol-5(2H)-ylidene]ethyl phosphate</name>
        <dbReference type="ChEBI" id="CHEBI:62899"/>
    </ligand>
</feature>
<dbReference type="GO" id="GO:0000287">
    <property type="term" value="F:magnesium ion binding"/>
    <property type="evidence" value="ECO:0007669"/>
    <property type="project" value="UniProtKB-UniRule"/>
</dbReference>
<dbReference type="AlphaFoldDB" id="A0A839H4F9"/>
<accession>A0A839H4F9</accession>
<dbReference type="SUPFAM" id="SSF51391">
    <property type="entry name" value="Thiamin phosphate synthase"/>
    <property type="match status" value="1"/>
</dbReference>
<feature type="domain" description="Thiamine phosphate synthase/TenI" evidence="12">
    <location>
        <begin position="11"/>
        <end position="195"/>
    </location>
</feature>
<dbReference type="InterPro" id="IPR034291">
    <property type="entry name" value="TMP_synthase"/>
</dbReference>
<dbReference type="FunFam" id="3.20.20.70:FF:000096">
    <property type="entry name" value="Thiamine-phosphate synthase"/>
    <property type="match status" value="1"/>
</dbReference>
<evidence type="ECO:0000256" key="1">
    <source>
        <dbReference type="ARBA" id="ARBA00005165"/>
    </source>
</evidence>
<dbReference type="Pfam" id="PF02581">
    <property type="entry name" value="TMP-TENI"/>
    <property type="match status" value="1"/>
</dbReference>
<feature type="binding site" evidence="9">
    <location>
        <begin position="194"/>
        <end position="195"/>
    </location>
    <ligand>
        <name>2-[(2R,5Z)-2-carboxy-4-methylthiazol-5(2H)-ylidene]ethyl phosphate</name>
        <dbReference type="ChEBI" id="CHEBI:62899"/>
    </ligand>
</feature>
<feature type="binding site" evidence="9">
    <location>
        <begin position="42"/>
        <end position="46"/>
    </location>
    <ligand>
        <name>4-amino-2-methyl-5-(diphosphooxymethyl)pyrimidine</name>
        <dbReference type="ChEBI" id="CHEBI:57841"/>
    </ligand>
</feature>
<proteinExistence type="inferred from homology"/>
<evidence type="ECO:0000259" key="12">
    <source>
        <dbReference type="Pfam" id="PF02581"/>
    </source>
</evidence>
<feature type="binding site" evidence="9">
    <location>
        <position position="116"/>
    </location>
    <ligand>
        <name>4-amino-2-methyl-5-(diphosphooxymethyl)pyrimidine</name>
        <dbReference type="ChEBI" id="CHEBI:57841"/>
    </ligand>
</feature>
<comment type="similarity">
    <text evidence="9 10">Belongs to the thiamine-phosphate synthase family.</text>
</comment>
<dbReference type="UniPathway" id="UPA00060">
    <property type="reaction ID" value="UER00141"/>
</dbReference>
<comment type="catalytic activity">
    <reaction evidence="6 9 10">
        <text>4-methyl-5-(2-phosphooxyethyl)-thiazole + 4-amino-2-methyl-5-(diphosphooxymethyl)pyrimidine + H(+) = thiamine phosphate + diphosphate</text>
        <dbReference type="Rhea" id="RHEA:22328"/>
        <dbReference type="ChEBI" id="CHEBI:15378"/>
        <dbReference type="ChEBI" id="CHEBI:33019"/>
        <dbReference type="ChEBI" id="CHEBI:37575"/>
        <dbReference type="ChEBI" id="CHEBI:57841"/>
        <dbReference type="ChEBI" id="CHEBI:58296"/>
        <dbReference type="EC" id="2.5.1.3"/>
    </reaction>
</comment>
<evidence type="ECO:0000256" key="6">
    <source>
        <dbReference type="ARBA" id="ARBA00047334"/>
    </source>
</evidence>
<sequence length="222" mass="24391">MIFDPKMLQVYLVGGTQDVHNDIYAFLEKVELAMKSGITAFQYREKGNSKLLPNERVDLGLELRTLCTRYGIPLIVDDDYRLAQQINADGVHVGQSDTKIDQVSVAVGHQMFIGYSCNTPAEIERANLMDFVDYVGCGPVFPTKSKADADPAIGIDKLERLNMLSQHPVVGIGGINEKNMQLVHDTGVAGIAVISLVFDSSDLAATVKKLKELYKSPFVKLS</sequence>
<dbReference type="NCBIfam" id="TIGR00693">
    <property type="entry name" value="thiE"/>
    <property type="match status" value="1"/>
</dbReference>
<dbReference type="CDD" id="cd00564">
    <property type="entry name" value="TMP_TenI"/>
    <property type="match status" value="1"/>
</dbReference>
<dbReference type="GO" id="GO:0005737">
    <property type="term" value="C:cytoplasm"/>
    <property type="evidence" value="ECO:0007669"/>
    <property type="project" value="TreeGrafter"/>
</dbReference>
<feature type="binding site" evidence="9">
    <location>
        <begin position="143"/>
        <end position="145"/>
    </location>
    <ligand>
        <name>2-[(2R,5Z)-2-carboxy-4-methylthiazol-5(2H)-ylidene]ethyl phosphate</name>
        <dbReference type="ChEBI" id="CHEBI:62899"/>
    </ligand>
</feature>
<evidence type="ECO:0000256" key="3">
    <source>
        <dbReference type="ARBA" id="ARBA00022723"/>
    </source>
</evidence>
<feature type="binding site" evidence="9">
    <location>
        <position position="146"/>
    </location>
    <ligand>
        <name>4-amino-2-methyl-5-(diphosphooxymethyl)pyrimidine</name>
        <dbReference type="ChEBI" id="CHEBI:57841"/>
    </ligand>
</feature>
<reference evidence="13 14" key="1">
    <citation type="submission" date="2020-07" db="EMBL/GenBank/DDBJ databases">
        <title>Description of Limosilactobacillus balticus sp. nov., Limosilactobacillus agrestis sp. nov., Limosilactobacillus albertensis sp. nov., Limosilactobacillus rudii sp. nov., Limosilactobacillus fastidiosus sp. nov., five novel Limosilactobacillus species isolated from the vertebrate gastrointestinal tract, and proposal of 6 subspecies of Limosilactobacillus reuteri adapted to the gastrointestinal tract of specific vertebrate hosts.</title>
        <authorList>
            <person name="Li F."/>
            <person name="Cheng C."/>
            <person name="Zheng J."/>
            <person name="Quevedo R.M."/>
            <person name="Li J."/>
            <person name="Roos S."/>
            <person name="Gaenzle M.G."/>
            <person name="Walter J."/>
        </authorList>
    </citation>
    <scope>NUCLEOTIDE SEQUENCE [LARGE SCALE GENOMIC DNA]</scope>
    <source>
        <strain evidence="13 14">Lr3000</strain>
    </source>
</reference>
<dbReference type="EMBL" id="JACIVD010000061">
    <property type="protein sequence ID" value="MBB1123400.1"/>
    <property type="molecule type" value="Genomic_DNA"/>
</dbReference>
<comment type="cofactor">
    <cofactor evidence="9">
        <name>Mg(2+)</name>
        <dbReference type="ChEBI" id="CHEBI:18420"/>
    </cofactor>
    <text evidence="9">Binds 1 Mg(2+) ion per subunit.</text>
</comment>